<dbReference type="PROSITE" id="PS50932">
    <property type="entry name" value="HTH_LACI_2"/>
    <property type="match status" value="1"/>
</dbReference>
<evidence type="ECO:0000256" key="2">
    <source>
        <dbReference type="ARBA" id="ARBA00023125"/>
    </source>
</evidence>
<keyword evidence="6" id="KW-1185">Reference proteome</keyword>
<keyword evidence="2" id="KW-0238">DNA-binding</keyword>
<dbReference type="RefSeq" id="WP_092040379.1">
    <property type="nucleotide sequence ID" value="NZ_FOOK01000030.1"/>
</dbReference>
<sequence>MKPRERQKNPTGSEKVTIYDIAEAAGVSIATVSKVINNRGRVSEQTRERVLRIIRELNYAPNRITSALGGKSMYTLGLLIPDISNPFYSEIVRGAEDCGRKWGYNVLICNTDNDTRREMDYLLSLREKRVDGIILATASNTDTRREDLESLGIPVAFISREIPGFESIRVIVDNFRGGYLATRHLIDLGHRNIALFTEPLNIVTSSERLRGYAEALQEAGIPYRPEWVRPGGFGVESGYRLAEALLRDSHDPMPTAVFAANDQLAIGAIQAFKEAGHSIPEDISVVGFDNTILCTIVDPPLTTVAQPMYDMGVKVVNLLIEAIQNEGSGSERIVLEPKLVVRRSTAKPKSPLPR</sequence>
<reference evidence="5 6" key="1">
    <citation type="submission" date="2016-10" db="EMBL/GenBank/DDBJ databases">
        <authorList>
            <person name="de Groot N.N."/>
        </authorList>
    </citation>
    <scope>NUCLEOTIDE SEQUENCE [LARGE SCALE GENOMIC DNA]</scope>
    <source>
        <strain evidence="5 6">DSM 44945</strain>
    </source>
</reference>
<feature type="domain" description="HTH lacI-type" evidence="4">
    <location>
        <begin position="16"/>
        <end position="70"/>
    </location>
</feature>
<dbReference type="EMBL" id="FOOK01000030">
    <property type="protein sequence ID" value="SFG39222.1"/>
    <property type="molecule type" value="Genomic_DNA"/>
</dbReference>
<dbReference type="Pfam" id="PF13377">
    <property type="entry name" value="Peripla_BP_3"/>
    <property type="match status" value="1"/>
</dbReference>
<dbReference type="CDD" id="cd01392">
    <property type="entry name" value="HTH_LacI"/>
    <property type="match status" value="1"/>
</dbReference>
<organism evidence="5 6">
    <name type="scientific">Planifilum fulgidum</name>
    <dbReference type="NCBI Taxonomy" id="201973"/>
    <lineage>
        <taxon>Bacteria</taxon>
        <taxon>Bacillati</taxon>
        <taxon>Bacillota</taxon>
        <taxon>Bacilli</taxon>
        <taxon>Bacillales</taxon>
        <taxon>Thermoactinomycetaceae</taxon>
        <taxon>Planifilum</taxon>
    </lineage>
</organism>
<dbReference type="PROSITE" id="PS00356">
    <property type="entry name" value="HTH_LACI_1"/>
    <property type="match status" value="1"/>
</dbReference>
<gene>
    <name evidence="5" type="ORF">SAMN04488025_13041</name>
</gene>
<dbReference type="GO" id="GO:0000976">
    <property type="term" value="F:transcription cis-regulatory region binding"/>
    <property type="evidence" value="ECO:0007669"/>
    <property type="project" value="TreeGrafter"/>
</dbReference>
<dbReference type="SUPFAM" id="SSF47413">
    <property type="entry name" value="lambda repressor-like DNA-binding domains"/>
    <property type="match status" value="1"/>
</dbReference>
<protein>
    <submittedName>
        <fullName evidence="5">Transcriptional regulator, LacI family</fullName>
    </submittedName>
</protein>
<evidence type="ECO:0000313" key="6">
    <source>
        <dbReference type="Proteomes" id="UP000198661"/>
    </source>
</evidence>
<dbReference type="GO" id="GO:0003700">
    <property type="term" value="F:DNA-binding transcription factor activity"/>
    <property type="evidence" value="ECO:0007669"/>
    <property type="project" value="TreeGrafter"/>
</dbReference>
<dbReference type="PANTHER" id="PTHR30146:SF109">
    <property type="entry name" value="HTH-TYPE TRANSCRIPTIONAL REGULATOR GALS"/>
    <property type="match status" value="1"/>
</dbReference>
<dbReference type="CDD" id="cd06267">
    <property type="entry name" value="PBP1_LacI_sugar_binding-like"/>
    <property type="match status" value="1"/>
</dbReference>
<evidence type="ECO:0000256" key="1">
    <source>
        <dbReference type="ARBA" id="ARBA00023015"/>
    </source>
</evidence>
<dbReference type="PANTHER" id="PTHR30146">
    <property type="entry name" value="LACI-RELATED TRANSCRIPTIONAL REPRESSOR"/>
    <property type="match status" value="1"/>
</dbReference>
<proteinExistence type="predicted"/>
<accession>A0A1I2RFG8</accession>
<evidence type="ECO:0000259" key="4">
    <source>
        <dbReference type="PROSITE" id="PS50932"/>
    </source>
</evidence>
<dbReference type="SMART" id="SM00354">
    <property type="entry name" value="HTH_LACI"/>
    <property type="match status" value="1"/>
</dbReference>
<name>A0A1I2RFG8_9BACL</name>
<dbReference type="Proteomes" id="UP000198661">
    <property type="component" value="Unassembled WGS sequence"/>
</dbReference>
<dbReference type="InterPro" id="IPR010982">
    <property type="entry name" value="Lambda_DNA-bd_dom_sf"/>
</dbReference>
<dbReference type="AlphaFoldDB" id="A0A1I2RFG8"/>
<dbReference type="InterPro" id="IPR000843">
    <property type="entry name" value="HTH_LacI"/>
</dbReference>
<dbReference type="Gene3D" id="1.10.260.40">
    <property type="entry name" value="lambda repressor-like DNA-binding domains"/>
    <property type="match status" value="1"/>
</dbReference>
<evidence type="ECO:0000256" key="3">
    <source>
        <dbReference type="ARBA" id="ARBA00023163"/>
    </source>
</evidence>
<dbReference type="Gene3D" id="3.40.50.2300">
    <property type="match status" value="2"/>
</dbReference>
<dbReference type="Pfam" id="PF00356">
    <property type="entry name" value="LacI"/>
    <property type="match status" value="1"/>
</dbReference>
<dbReference type="SUPFAM" id="SSF53822">
    <property type="entry name" value="Periplasmic binding protein-like I"/>
    <property type="match status" value="1"/>
</dbReference>
<dbReference type="OrthoDB" id="9796186at2"/>
<dbReference type="InterPro" id="IPR046335">
    <property type="entry name" value="LacI/GalR-like_sensor"/>
</dbReference>
<dbReference type="PRINTS" id="PR00036">
    <property type="entry name" value="HTHLACI"/>
</dbReference>
<keyword evidence="1" id="KW-0805">Transcription regulation</keyword>
<dbReference type="InterPro" id="IPR028082">
    <property type="entry name" value="Peripla_BP_I"/>
</dbReference>
<keyword evidence="3" id="KW-0804">Transcription</keyword>
<evidence type="ECO:0000313" key="5">
    <source>
        <dbReference type="EMBL" id="SFG39222.1"/>
    </source>
</evidence>
<dbReference type="STRING" id="201973.SAMN04488025_13041"/>